<reference evidence="12 13" key="1">
    <citation type="journal article" date="2013" name="Genome Announc.">
        <title>Draft Genome Sequence of Desulfotignum phosphitoxidans DSM 13687 Strain FiPS-3.</title>
        <authorList>
            <person name="Poehlein A."/>
            <person name="Daniel R."/>
            <person name="Simeonova D.D."/>
        </authorList>
    </citation>
    <scope>NUCLEOTIDE SEQUENCE [LARGE SCALE GENOMIC DNA]</scope>
    <source>
        <strain evidence="12 13">DSM 13687</strain>
    </source>
</reference>
<keyword evidence="13" id="KW-1185">Reference proteome</keyword>
<keyword evidence="5 10" id="KW-0460">Magnesium</keyword>
<protein>
    <recommendedName>
        <fullName evidence="10">CRISPR-associated endonuclease Cas1</fullName>
        <ecNumber evidence="10">3.1.-.-</ecNumber>
    </recommendedName>
</protein>
<dbReference type="Gene3D" id="3.100.10.20">
    <property type="entry name" value="CRISPR-associated endonuclease Cas1, N-terminal domain"/>
    <property type="match status" value="1"/>
</dbReference>
<dbReference type="Proteomes" id="UP000014216">
    <property type="component" value="Unassembled WGS sequence"/>
</dbReference>
<name>S0G6Q9_9BACT</name>
<comment type="caution">
    <text evidence="12">The sequence shown here is derived from an EMBL/GenBank/DDBJ whole genome shotgun (WGS) entry which is preliminary data.</text>
</comment>
<dbReference type="InterPro" id="IPR050646">
    <property type="entry name" value="Cas1"/>
</dbReference>
<evidence type="ECO:0000256" key="4">
    <source>
        <dbReference type="ARBA" id="ARBA00022801"/>
    </source>
</evidence>
<dbReference type="GO" id="GO:0046872">
    <property type="term" value="F:metal ion binding"/>
    <property type="evidence" value="ECO:0007669"/>
    <property type="project" value="UniProtKB-UniRule"/>
</dbReference>
<dbReference type="GO" id="GO:0043571">
    <property type="term" value="P:maintenance of CRISPR repeat elements"/>
    <property type="evidence" value="ECO:0007669"/>
    <property type="project" value="UniProtKB-UniRule"/>
</dbReference>
<keyword evidence="7 10" id="KW-0238">DNA-binding</keyword>
<evidence type="ECO:0000256" key="9">
    <source>
        <dbReference type="ARBA" id="ARBA00038592"/>
    </source>
</evidence>
<sequence>MENLYVVEQGSFLAKSGDTLKIVKQGTVLDTVPAKDLTKLILTGHVSLTGPVMDYLIRHRVETVFLTPTGRFRARLMIDEHRHVALRKAQYERLSDPNDSLNVMKIIVQGKLENMAAFLLRRGRDYNEPKLKAGAAALTSLTSSLKAAREKSIVRGIEGAGSRIYFSVFPLLIRNDVFFFNGRNRRPPKDPVNALLSFVYTLLTNEVISAIKTCGLDPYLGALHEISYGRPSLACDLVEEYRAPVADRFVLQLLNRKMIKPEDFVYRKPGQKVYTDEKEMASNRPVEMKPRLYKTFLAAYEQIMQGPAGHRNTIQAQVRTFADFLLGKKISYRPVKL</sequence>
<dbReference type="CDD" id="cd09634">
    <property type="entry name" value="Cas1_I-II-III"/>
    <property type="match status" value="1"/>
</dbReference>
<dbReference type="EMBL" id="APJX01000008">
    <property type="protein sequence ID" value="EMS78523.1"/>
    <property type="molecule type" value="Genomic_DNA"/>
</dbReference>
<evidence type="ECO:0000256" key="10">
    <source>
        <dbReference type="HAMAP-Rule" id="MF_01470"/>
    </source>
</evidence>
<keyword evidence="4 10" id="KW-0378">Hydrolase</keyword>
<evidence type="ECO:0000256" key="8">
    <source>
        <dbReference type="ARBA" id="ARBA00023211"/>
    </source>
</evidence>
<dbReference type="InterPro" id="IPR002729">
    <property type="entry name" value="CRISPR-assoc_Cas1"/>
</dbReference>
<dbReference type="PATRIC" id="fig|1286635.3.peg.1915"/>
<comment type="cofactor">
    <cofactor evidence="10">
        <name>Mg(2+)</name>
        <dbReference type="ChEBI" id="CHEBI:18420"/>
    </cofactor>
    <cofactor evidence="10">
        <name>Mn(2+)</name>
        <dbReference type="ChEBI" id="CHEBI:29035"/>
    </cofactor>
</comment>
<dbReference type="GO" id="GO:0004519">
    <property type="term" value="F:endonuclease activity"/>
    <property type="evidence" value="ECO:0007669"/>
    <property type="project" value="UniProtKB-UniRule"/>
</dbReference>
<comment type="subunit">
    <text evidence="9 10">Homodimer, forms a heterotetramer with a Cas2 homodimer.</text>
</comment>
<accession>S0G6Q9</accession>
<dbReference type="PANTHER" id="PTHR34353">
    <property type="entry name" value="CRISPR-ASSOCIATED ENDONUCLEASE CAS1 1"/>
    <property type="match status" value="1"/>
</dbReference>
<feature type="binding site" evidence="10">
    <location>
        <position position="224"/>
    </location>
    <ligand>
        <name>Mn(2+)</name>
        <dbReference type="ChEBI" id="CHEBI:29035"/>
    </ligand>
</feature>
<evidence type="ECO:0000313" key="13">
    <source>
        <dbReference type="Proteomes" id="UP000014216"/>
    </source>
</evidence>
<dbReference type="OrthoDB" id="9803119at2"/>
<evidence type="ECO:0000313" key="11">
    <source>
        <dbReference type="EMBL" id="EMS78523.1"/>
    </source>
</evidence>
<organism evidence="12 13">
    <name type="scientific">Desulfotignum phosphitoxidans DSM 13687</name>
    <dbReference type="NCBI Taxonomy" id="1286635"/>
    <lineage>
        <taxon>Bacteria</taxon>
        <taxon>Pseudomonadati</taxon>
        <taxon>Thermodesulfobacteriota</taxon>
        <taxon>Desulfobacteria</taxon>
        <taxon>Desulfobacterales</taxon>
        <taxon>Desulfobacteraceae</taxon>
        <taxon>Desulfotignum</taxon>
    </lineage>
</organism>
<evidence type="ECO:0000256" key="5">
    <source>
        <dbReference type="ARBA" id="ARBA00022842"/>
    </source>
</evidence>
<dbReference type="InterPro" id="IPR042211">
    <property type="entry name" value="CRISPR-assoc_Cas1_N"/>
</dbReference>
<feature type="binding site" evidence="10">
    <location>
        <position position="239"/>
    </location>
    <ligand>
        <name>Mn(2+)</name>
        <dbReference type="ChEBI" id="CHEBI:29035"/>
    </ligand>
</feature>
<evidence type="ECO:0000256" key="7">
    <source>
        <dbReference type="ARBA" id="ARBA00023125"/>
    </source>
</evidence>
<dbReference type="NCBIfam" id="TIGR00287">
    <property type="entry name" value="cas1"/>
    <property type="match status" value="1"/>
</dbReference>
<dbReference type="GO" id="GO:0051607">
    <property type="term" value="P:defense response to virus"/>
    <property type="evidence" value="ECO:0007669"/>
    <property type="project" value="UniProtKB-UniRule"/>
</dbReference>
<keyword evidence="8 10" id="KW-0464">Manganese</keyword>
<dbReference type="GO" id="GO:0003677">
    <property type="term" value="F:DNA binding"/>
    <property type="evidence" value="ECO:0007669"/>
    <property type="project" value="UniProtKB-KW"/>
</dbReference>
<dbReference type="RefSeq" id="WP_006965557.1">
    <property type="nucleotide sequence ID" value="NZ_APJX01000003.1"/>
</dbReference>
<dbReference type="AlphaFoldDB" id="S0G6Q9"/>
<dbReference type="PANTHER" id="PTHR34353:SF2">
    <property type="entry name" value="CRISPR-ASSOCIATED ENDONUCLEASE CAS1 1"/>
    <property type="match status" value="1"/>
</dbReference>
<feature type="binding site" evidence="10">
    <location>
        <position position="158"/>
    </location>
    <ligand>
        <name>Mn(2+)</name>
        <dbReference type="ChEBI" id="CHEBI:29035"/>
    </ligand>
</feature>
<evidence type="ECO:0000256" key="1">
    <source>
        <dbReference type="ARBA" id="ARBA00022722"/>
    </source>
</evidence>
<proteinExistence type="inferred from homology"/>
<dbReference type="Gene3D" id="1.20.120.920">
    <property type="entry name" value="CRISPR-associated endonuclease Cas1, C-terminal domain"/>
    <property type="match status" value="1"/>
</dbReference>
<keyword evidence="6 10" id="KW-0051">Antiviral defense</keyword>
<dbReference type="Pfam" id="PF01867">
    <property type="entry name" value="Cas_Cas1"/>
    <property type="match status" value="1"/>
</dbReference>
<dbReference type="GO" id="GO:0016787">
    <property type="term" value="F:hydrolase activity"/>
    <property type="evidence" value="ECO:0007669"/>
    <property type="project" value="UniProtKB-KW"/>
</dbReference>
<comment type="similarity">
    <text evidence="10">Belongs to the CRISPR-associated endonuclease Cas1 family.</text>
</comment>
<keyword evidence="1 10" id="KW-0540">Nuclease</keyword>
<dbReference type="InterPro" id="IPR042206">
    <property type="entry name" value="CRISPR-assoc_Cas1_C"/>
</dbReference>
<dbReference type="EMBL" id="APJX01000003">
    <property type="protein sequence ID" value="EMS80206.1"/>
    <property type="molecule type" value="Genomic_DNA"/>
</dbReference>
<dbReference type="EC" id="3.1.-.-" evidence="10"/>
<evidence type="ECO:0000256" key="2">
    <source>
        <dbReference type="ARBA" id="ARBA00022723"/>
    </source>
</evidence>
<comment type="function">
    <text evidence="10">CRISPR (clustered regularly interspaced short palindromic repeat), is an adaptive immune system that provides protection against mobile genetic elements (viruses, transposable elements and conjugative plasmids). CRISPR clusters contain spacers, sequences complementary to antecedent mobile elements, and target invading nucleic acids. CRISPR clusters are transcribed and processed into CRISPR RNA (crRNA). Acts as a dsDNA endonuclease. Involved in the integration of spacer DNA into the CRISPR cassette.</text>
</comment>
<evidence type="ECO:0000256" key="6">
    <source>
        <dbReference type="ARBA" id="ARBA00023118"/>
    </source>
</evidence>
<dbReference type="HAMAP" id="MF_01470">
    <property type="entry name" value="Cas1"/>
    <property type="match status" value="1"/>
</dbReference>
<keyword evidence="3 10" id="KW-0255">Endonuclease</keyword>
<gene>
    <name evidence="10 12" type="primary">cas1</name>
    <name evidence="12" type="ORF">Dpo_3c03500</name>
    <name evidence="11" type="ORF">Dpo_8c01900</name>
</gene>
<evidence type="ECO:0000256" key="3">
    <source>
        <dbReference type="ARBA" id="ARBA00022759"/>
    </source>
</evidence>
<evidence type="ECO:0000313" key="12">
    <source>
        <dbReference type="EMBL" id="EMS80206.1"/>
    </source>
</evidence>
<keyword evidence="2 10" id="KW-0479">Metal-binding</keyword>